<evidence type="ECO:0000313" key="4">
    <source>
        <dbReference type="Proteomes" id="UP001055149"/>
    </source>
</evidence>
<dbReference type="Proteomes" id="UP001055149">
    <property type="component" value="Unassembled WGS sequence"/>
</dbReference>
<comment type="function">
    <text evidence="1">Plays a role in the regulation of phosphate uptake.</text>
</comment>
<name>A0ABQ5JH24_9LACO</name>
<dbReference type="NCBIfam" id="TIGR02135">
    <property type="entry name" value="phoU_full"/>
    <property type="match status" value="1"/>
</dbReference>
<keyword evidence="1" id="KW-0813">Transport</keyword>
<proteinExistence type="inferred from homology"/>
<evidence type="ECO:0000259" key="2">
    <source>
        <dbReference type="Pfam" id="PF01895"/>
    </source>
</evidence>
<accession>A0ABQ5JH24</accession>
<sequence>MSKLLEQQIKELKADFITMGLNVATAYQNAVEAWKNSDAALARTVLQGDEKINEQETHLEGSSAQIIALQQPVAGDLRKIVAILKASSDLERLADHTVHIARKATRAPLGPSDPELNQLLLQMAANNQEMLTEILQAYADLDEDLAVKVSEKDQLTDEYAKQLNQLLLTKIKAAPDFAIEGLDYMKLSNHLERIGDYVTNIAEWIVYTTRGRITELGSQED</sequence>
<dbReference type="PANTHER" id="PTHR42930">
    <property type="entry name" value="PHOSPHATE-SPECIFIC TRANSPORT SYSTEM ACCESSORY PROTEIN PHOU"/>
    <property type="match status" value="1"/>
</dbReference>
<dbReference type="PANTHER" id="PTHR42930:SF3">
    <property type="entry name" value="PHOSPHATE-SPECIFIC TRANSPORT SYSTEM ACCESSORY PROTEIN PHOU"/>
    <property type="match status" value="1"/>
</dbReference>
<keyword evidence="1" id="KW-0592">Phosphate transport</keyword>
<dbReference type="Pfam" id="PF01895">
    <property type="entry name" value="PhoU"/>
    <property type="match status" value="2"/>
</dbReference>
<comment type="similarity">
    <text evidence="1">Belongs to the PhoU family.</text>
</comment>
<gene>
    <name evidence="3" type="primary">phoU</name>
    <name evidence="3" type="ORF">LPAF129_05120</name>
</gene>
<dbReference type="InterPro" id="IPR028366">
    <property type="entry name" value="PhoU"/>
</dbReference>
<evidence type="ECO:0000256" key="1">
    <source>
        <dbReference type="PIRNR" id="PIRNR003107"/>
    </source>
</evidence>
<dbReference type="RefSeq" id="WP_244054601.1">
    <property type="nucleotide sequence ID" value="NZ_BQXH01000003.1"/>
</dbReference>
<dbReference type="PIRSF" id="PIRSF003107">
    <property type="entry name" value="PhoU"/>
    <property type="match status" value="1"/>
</dbReference>
<organism evidence="3 4">
    <name type="scientific">Ligilactobacillus pabuli</name>
    <dbReference type="NCBI Taxonomy" id="2886039"/>
    <lineage>
        <taxon>Bacteria</taxon>
        <taxon>Bacillati</taxon>
        <taxon>Bacillota</taxon>
        <taxon>Bacilli</taxon>
        <taxon>Lactobacillales</taxon>
        <taxon>Lactobacillaceae</taxon>
        <taxon>Ligilactobacillus</taxon>
    </lineage>
</organism>
<feature type="domain" description="PhoU" evidence="2">
    <location>
        <begin position="120"/>
        <end position="205"/>
    </location>
</feature>
<dbReference type="EMBL" id="BQXH01000003">
    <property type="protein sequence ID" value="GKS80827.1"/>
    <property type="molecule type" value="Genomic_DNA"/>
</dbReference>
<protein>
    <recommendedName>
        <fullName evidence="1">Phosphate-specific transport system accessory protein PhoU</fullName>
    </recommendedName>
</protein>
<comment type="subcellular location">
    <subcellularLocation>
        <location evidence="1">Cytoplasm</location>
    </subcellularLocation>
</comment>
<comment type="subunit">
    <text evidence="1">Homodimer.</text>
</comment>
<keyword evidence="4" id="KW-1185">Reference proteome</keyword>
<evidence type="ECO:0000313" key="3">
    <source>
        <dbReference type="EMBL" id="GKS80827.1"/>
    </source>
</evidence>
<reference evidence="3" key="1">
    <citation type="journal article" date="2022" name="Int. J. Syst. Evol. Microbiol.">
        <title>A novel species of lactic acid bacteria, Ligilactobacillus pabuli sp. nov., isolated from alfalfa silage.</title>
        <authorList>
            <person name="Tohno M."/>
            <person name="Tanizawa Y."/>
            <person name="Sawada H."/>
            <person name="Sakamoto M."/>
            <person name="Ohkuma M."/>
            <person name="Kobayashi H."/>
        </authorList>
    </citation>
    <scope>NUCLEOTIDE SEQUENCE</scope>
    <source>
        <strain evidence="3">AF129</strain>
    </source>
</reference>
<comment type="caution">
    <text evidence="3">The sequence shown here is derived from an EMBL/GenBank/DDBJ whole genome shotgun (WGS) entry which is preliminary data.</text>
</comment>
<feature type="domain" description="PhoU" evidence="2">
    <location>
        <begin position="18"/>
        <end position="103"/>
    </location>
</feature>
<keyword evidence="1" id="KW-0963">Cytoplasm</keyword>
<dbReference type="Gene3D" id="1.20.58.220">
    <property type="entry name" value="Phosphate transport system protein phou homolog 2, domain 2"/>
    <property type="match status" value="1"/>
</dbReference>
<dbReference type="InterPro" id="IPR038078">
    <property type="entry name" value="PhoU-like_sf"/>
</dbReference>
<dbReference type="InterPro" id="IPR026022">
    <property type="entry name" value="PhoU_dom"/>
</dbReference>
<dbReference type="SUPFAM" id="SSF109755">
    <property type="entry name" value="PhoU-like"/>
    <property type="match status" value="1"/>
</dbReference>